<reference evidence="2 4" key="3">
    <citation type="journal article" name="Genome Announc.">
        <title>Complete Genome Sequence of Pseudomonas balearica DSM 6083T.</title>
        <authorList>
            <person name="Bennasar-Figueras A."/>
            <person name="Salva-Serra F."/>
            <person name="Jaen-Luchoro D."/>
            <person name="Segui C."/>
            <person name="Aliaga F."/>
            <person name="Busquets A."/>
            <person name="Gomila M."/>
            <person name="Moore E.R."/>
            <person name="Lalucat J."/>
        </authorList>
    </citation>
    <scope>NUCLEOTIDE SEQUENCE [LARGE SCALE GENOMIC DNA]</scope>
    <source>
        <strain evidence="4">DSM 6083</strain>
        <strain evidence="2">DSM6083</strain>
    </source>
</reference>
<reference evidence="4" key="1">
    <citation type="submission" date="2014-03" db="EMBL/GenBank/DDBJ databases">
        <title>Complete genome of Pseudomonas balearica DSM 6083T, a sewage water isolate from an enrichment with 2-methylnaphthalene.</title>
        <authorList>
            <person name="Salva-Serra F."/>
            <person name="Jaen-Luchoro D."/>
            <person name="Busquets A."/>
            <person name="Pena A."/>
            <person name="Gomila M."/>
            <person name="Bosch R."/>
            <person name="Nogales B."/>
            <person name="Garcia-Valdes E."/>
            <person name="Lalucat J."/>
            <person name="Bennasar A."/>
        </authorList>
    </citation>
    <scope>NUCLEOTIDE SEQUENCE [LARGE SCALE GENOMIC DNA]</scope>
    <source>
        <strain evidence="4">DSM 6083</strain>
    </source>
</reference>
<dbReference type="EMBL" id="FNHO01000002">
    <property type="protein sequence ID" value="SDM08827.1"/>
    <property type="molecule type" value="Genomic_DNA"/>
</dbReference>
<dbReference type="EMBL" id="CP007511">
    <property type="protein sequence ID" value="AJE15970.1"/>
    <property type="molecule type" value="Genomic_DNA"/>
</dbReference>
<evidence type="ECO:0000313" key="3">
    <source>
        <dbReference type="EMBL" id="SDM08827.1"/>
    </source>
</evidence>
<name>A0A8D4C3B9_9GAMM</name>
<keyword evidence="5" id="KW-1185">Reference proteome</keyword>
<sequence length="107" mass="12063">MKKIRYSLLALLLPLTASAATYPIEVDEQLNGAEIMATPQAIDRDLAAVELHNYGQRAAVCTLVFRNGPETPRTRRTELEPGERKALSSKFKRDIIRLRIQLTCEPK</sequence>
<dbReference type="KEGG" id="pbm:CL52_13330"/>
<evidence type="ECO:0000256" key="1">
    <source>
        <dbReference type="SAM" id="SignalP"/>
    </source>
</evidence>
<gene>
    <name evidence="2" type="ORF">CL52_13330</name>
    <name evidence="3" type="ORF">SAMN05660875_102148</name>
</gene>
<dbReference type="RefSeq" id="WP_043221156.1">
    <property type="nucleotide sequence ID" value="NZ_CP007511.1"/>
</dbReference>
<organism evidence="2 4">
    <name type="scientific">Stutzerimonas balearica DSM 6083</name>
    <dbReference type="NCBI Taxonomy" id="1123016"/>
    <lineage>
        <taxon>Bacteria</taxon>
        <taxon>Pseudomonadati</taxon>
        <taxon>Pseudomonadota</taxon>
        <taxon>Gammaproteobacteria</taxon>
        <taxon>Pseudomonadales</taxon>
        <taxon>Pseudomonadaceae</taxon>
        <taxon>Stutzerimonas</taxon>
    </lineage>
</organism>
<evidence type="ECO:0000313" key="2">
    <source>
        <dbReference type="EMBL" id="AJE15970.1"/>
    </source>
</evidence>
<keyword evidence="1" id="KW-0732">Signal</keyword>
<dbReference type="Proteomes" id="UP000031271">
    <property type="component" value="Chromosome"/>
</dbReference>
<feature type="signal peptide" evidence="1">
    <location>
        <begin position="1"/>
        <end position="19"/>
    </location>
</feature>
<dbReference type="AlphaFoldDB" id="A0A8D4C3B9"/>
<reference evidence="3 5" key="2">
    <citation type="submission" date="2016-10" db="EMBL/GenBank/DDBJ databases">
        <authorList>
            <person name="Varghese N."/>
            <person name="Submissions S."/>
        </authorList>
    </citation>
    <scope>NUCLEOTIDE SEQUENCE [LARGE SCALE GENOMIC DNA]</scope>
    <source>
        <strain evidence="3 5">DSM 6083</strain>
    </source>
</reference>
<proteinExistence type="predicted"/>
<keyword evidence="2" id="KW-0808">Transferase</keyword>
<dbReference type="GeneID" id="77260885"/>
<evidence type="ECO:0000313" key="5">
    <source>
        <dbReference type="Proteomes" id="UP000182276"/>
    </source>
</evidence>
<protein>
    <submittedName>
        <fullName evidence="2">3-phosphoglycerate kinase</fullName>
    </submittedName>
</protein>
<dbReference type="Proteomes" id="UP000182276">
    <property type="component" value="Unassembled WGS sequence"/>
</dbReference>
<accession>A0A8D4C3B9</accession>
<dbReference type="GO" id="GO:0016301">
    <property type="term" value="F:kinase activity"/>
    <property type="evidence" value="ECO:0007669"/>
    <property type="project" value="UniProtKB-KW"/>
</dbReference>
<feature type="chain" id="PRO_5034291401" evidence="1">
    <location>
        <begin position="20"/>
        <end position="107"/>
    </location>
</feature>
<keyword evidence="2" id="KW-0418">Kinase</keyword>
<evidence type="ECO:0000313" key="4">
    <source>
        <dbReference type="Proteomes" id="UP000031271"/>
    </source>
</evidence>